<sequence length="114" mass="13005">MTRRRAILISIAALLGAALALGLYDREIDAETAAGIAERMARDYHARTGHPKTEFAPREGRLWADGWEYRWRFKPCPDVASLRVWISRNGRRVRYAELPECDATDGQPLRPRIA</sequence>
<evidence type="ECO:0000313" key="1">
    <source>
        <dbReference type="EMBL" id="OYQ26163.1"/>
    </source>
</evidence>
<evidence type="ECO:0000313" key="2">
    <source>
        <dbReference type="Proteomes" id="UP000216991"/>
    </source>
</evidence>
<gene>
    <name evidence="1" type="ORF">CHU93_12265</name>
</gene>
<dbReference type="EMBL" id="NOXT01000119">
    <property type="protein sequence ID" value="OYQ26163.1"/>
    <property type="molecule type" value="Genomic_DNA"/>
</dbReference>
<accession>A0A255YAJ3</accession>
<name>A0A255YAJ3_9SPHN</name>
<keyword evidence="2" id="KW-1185">Reference proteome</keyword>
<dbReference type="Proteomes" id="UP000216991">
    <property type="component" value="Unassembled WGS sequence"/>
</dbReference>
<reference evidence="1 2" key="1">
    <citation type="submission" date="2017-07" db="EMBL/GenBank/DDBJ databases">
        <title>Sandarakinorhabdus cyanobacteriorum sp. nov., a novel bacterium isolated from cyanobacterial aggregates in a eutrophic lake.</title>
        <authorList>
            <person name="Cai H."/>
        </authorList>
    </citation>
    <scope>NUCLEOTIDE SEQUENCE [LARGE SCALE GENOMIC DNA]</scope>
    <source>
        <strain evidence="1 2">TH057</strain>
    </source>
</reference>
<protein>
    <submittedName>
        <fullName evidence="1">Uncharacterized protein</fullName>
    </submittedName>
</protein>
<dbReference type="RefSeq" id="WP_094474449.1">
    <property type="nucleotide sequence ID" value="NZ_NOXT01000119.1"/>
</dbReference>
<dbReference type="AlphaFoldDB" id="A0A255YAJ3"/>
<comment type="caution">
    <text evidence="1">The sequence shown here is derived from an EMBL/GenBank/DDBJ whole genome shotgun (WGS) entry which is preliminary data.</text>
</comment>
<dbReference type="OrthoDB" id="7596883at2"/>
<organism evidence="1 2">
    <name type="scientific">Sandarakinorhabdus cyanobacteriorum</name>
    <dbReference type="NCBI Taxonomy" id="1981098"/>
    <lineage>
        <taxon>Bacteria</taxon>
        <taxon>Pseudomonadati</taxon>
        <taxon>Pseudomonadota</taxon>
        <taxon>Alphaproteobacteria</taxon>
        <taxon>Sphingomonadales</taxon>
        <taxon>Sphingosinicellaceae</taxon>
        <taxon>Sandarakinorhabdus</taxon>
    </lineage>
</organism>
<proteinExistence type="predicted"/>